<organism evidence="2 3">
    <name type="scientific">Scleromatobacter humisilvae</name>
    <dbReference type="NCBI Taxonomy" id="2897159"/>
    <lineage>
        <taxon>Bacteria</taxon>
        <taxon>Pseudomonadati</taxon>
        <taxon>Pseudomonadota</taxon>
        <taxon>Betaproteobacteria</taxon>
        <taxon>Burkholderiales</taxon>
        <taxon>Sphaerotilaceae</taxon>
        <taxon>Scleromatobacter</taxon>
    </lineage>
</organism>
<dbReference type="PROSITE" id="PS51318">
    <property type="entry name" value="TAT"/>
    <property type="match status" value="1"/>
</dbReference>
<sequence>MQRRQLLQAASAAGLAWTAVGRTAFAAPATQAGQQLPGNKRLIVVFLRGAVDGLSVVVPYGEGAYYDARSSIALAHPGQDGGVLDLDGHFGLNPNLAPLMPLWQSGKLAFVQASGSPDPTRSHFDAQDYMESGTPGRKGTPDGWLNRLLGAEPPVVVAPGARAGVTRGISVGATMPRIWAGPNPVANIANGSRATKPTQLDRPQVSKAFDSLYSGDDAMSKAYRESQQSRAEVNEAMLPAEMDREQMVANGGAPLPNGFPDDASRLAQLMRRDPNVQIAFLALGGWDTHVNQGGAKGQLANRLQPLGQGLAELATRLGPTFDDTTILVISEFGRTVRQNGTGGTDHGHGNVIWALGGNVAGGKVHGRWPGIDASSLHEGRDLAVTTDFRQVLAGVCAHNLGLPDNKLAAVFPGFDGAPLNLSRA</sequence>
<evidence type="ECO:0000313" key="2">
    <source>
        <dbReference type="EMBL" id="MCK9685587.1"/>
    </source>
</evidence>
<gene>
    <name evidence="2" type="ORF">LPC04_07690</name>
</gene>
<reference evidence="2" key="1">
    <citation type="submission" date="2021-11" db="EMBL/GenBank/DDBJ databases">
        <title>BS-T2-15 a new species belonging to the Comamonadaceae family isolated from the soil of a French oak forest.</title>
        <authorList>
            <person name="Mieszkin S."/>
            <person name="Alain K."/>
        </authorList>
    </citation>
    <scope>NUCLEOTIDE SEQUENCE</scope>
    <source>
        <strain evidence="2">BS-T2-15</strain>
    </source>
</reference>
<keyword evidence="1" id="KW-0732">Signal</keyword>
<dbReference type="EMBL" id="JAJLJH010000001">
    <property type="protein sequence ID" value="MCK9685587.1"/>
    <property type="molecule type" value="Genomic_DNA"/>
</dbReference>
<evidence type="ECO:0000256" key="1">
    <source>
        <dbReference type="SAM" id="SignalP"/>
    </source>
</evidence>
<dbReference type="AlphaFoldDB" id="A0A9X1YH22"/>
<dbReference type="Pfam" id="PF07394">
    <property type="entry name" value="DUF1501"/>
    <property type="match status" value="1"/>
</dbReference>
<feature type="chain" id="PRO_5040774082" evidence="1">
    <location>
        <begin position="27"/>
        <end position="424"/>
    </location>
</feature>
<evidence type="ECO:0000313" key="3">
    <source>
        <dbReference type="Proteomes" id="UP001139353"/>
    </source>
</evidence>
<feature type="signal peptide" evidence="1">
    <location>
        <begin position="1"/>
        <end position="26"/>
    </location>
</feature>
<proteinExistence type="predicted"/>
<comment type="caution">
    <text evidence="2">The sequence shown here is derived from an EMBL/GenBank/DDBJ whole genome shotgun (WGS) entry which is preliminary data.</text>
</comment>
<dbReference type="PANTHER" id="PTHR43737">
    <property type="entry name" value="BLL7424 PROTEIN"/>
    <property type="match status" value="1"/>
</dbReference>
<dbReference type="RefSeq" id="WP_275681585.1">
    <property type="nucleotide sequence ID" value="NZ_JAJLJH010000001.1"/>
</dbReference>
<dbReference type="PANTHER" id="PTHR43737:SF1">
    <property type="entry name" value="DUF1501 DOMAIN-CONTAINING PROTEIN"/>
    <property type="match status" value="1"/>
</dbReference>
<accession>A0A9X1YH22</accession>
<keyword evidence="3" id="KW-1185">Reference proteome</keyword>
<protein>
    <submittedName>
        <fullName evidence="2">DUF1501 domain-containing protein</fullName>
    </submittedName>
</protein>
<name>A0A9X1YH22_9BURK</name>
<dbReference type="InterPro" id="IPR010869">
    <property type="entry name" value="DUF1501"/>
</dbReference>
<dbReference type="Proteomes" id="UP001139353">
    <property type="component" value="Unassembled WGS sequence"/>
</dbReference>
<dbReference type="InterPro" id="IPR006311">
    <property type="entry name" value="TAT_signal"/>
</dbReference>